<dbReference type="OrthoDB" id="443402at2759"/>
<keyword evidence="1" id="KW-0677">Repeat</keyword>
<evidence type="ECO:0000313" key="4">
    <source>
        <dbReference type="EMBL" id="PMD58358.1"/>
    </source>
</evidence>
<evidence type="ECO:0008006" key="6">
    <source>
        <dbReference type="Google" id="ProtNLM"/>
    </source>
</evidence>
<dbReference type="PANTHER" id="PTHR10039:SF5">
    <property type="entry name" value="NACHT DOMAIN-CONTAINING PROTEIN"/>
    <property type="match status" value="1"/>
</dbReference>
<dbReference type="InterPro" id="IPR056884">
    <property type="entry name" value="NPHP3-like_N"/>
</dbReference>
<dbReference type="EMBL" id="KZ613822">
    <property type="protein sequence ID" value="PMD58358.1"/>
    <property type="molecule type" value="Genomic_DNA"/>
</dbReference>
<dbReference type="InParanoid" id="A0A2J6T5R2"/>
<gene>
    <name evidence="4" type="ORF">K444DRAFT_591626</name>
</gene>
<evidence type="ECO:0000256" key="1">
    <source>
        <dbReference type="ARBA" id="ARBA00022737"/>
    </source>
</evidence>
<feature type="domain" description="Azaphilone pigments biosynthesis cluster protein L N-terminal" evidence="2">
    <location>
        <begin position="7"/>
        <end position="197"/>
    </location>
</feature>
<dbReference type="RefSeq" id="XP_024735262.1">
    <property type="nucleotide sequence ID" value="XM_024878199.1"/>
</dbReference>
<evidence type="ECO:0000259" key="2">
    <source>
        <dbReference type="Pfam" id="PF17111"/>
    </source>
</evidence>
<name>A0A2J6T5R2_9HELO</name>
<dbReference type="PANTHER" id="PTHR10039">
    <property type="entry name" value="AMELOGENIN"/>
    <property type="match status" value="1"/>
</dbReference>
<dbReference type="AlphaFoldDB" id="A0A2J6T5R2"/>
<evidence type="ECO:0000313" key="5">
    <source>
        <dbReference type="Proteomes" id="UP000235371"/>
    </source>
</evidence>
<organism evidence="4 5">
    <name type="scientific">Hyaloscypha bicolor E</name>
    <dbReference type="NCBI Taxonomy" id="1095630"/>
    <lineage>
        <taxon>Eukaryota</taxon>
        <taxon>Fungi</taxon>
        <taxon>Dikarya</taxon>
        <taxon>Ascomycota</taxon>
        <taxon>Pezizomycotina</taxon>
        <taxon>Leotiomycetes</taxon>
        <taxon>Helotiales</taxon>
        <taxon>Hyaloscyphaceae</taxon>
        <taxon>Hyaloscypha</taxon>
        <taxon>Hyaloscypha bicolor</taxon>
    </lineage>
</organism>
<dbReference type="SUPFAM" id="SSF52540">
    <property type="entry name" value="P-loop containing nucleoside triphosphate hydrolases"/>
    <property type="match status" value="1"/>
</dbReference>
<accession>A0A2J6T5R2</accession>
<reference evidence="4 5" key="1">
    <citation type="submission" date="2016-04" db="EMBL/GenBank/DDBJ databases">
        <title>A degradative enzymes factory behind the ericoid mycorrhizal symbiosis.</title>
        <authorList>
            <consortium name="DOE Joint Genome Institute"/>
            <person name="Martino E."/>
            <person name="Morin E."/>
            <person name="Grelet G."/>
            <person name="Kuo A."/>
            <person name="Kohler A."/>
            <person name="Daghino S."/>
            <person name="Barry K."/>
            <person name="Choi C."/>
            <person name="Cichocki N."/>
            <person name="Clum A."/>
            <person name="Copeland A."/>
            <person name="Hainaut M."/>
            <person name="Haridas S."/>
            <person name="Labutti K."/>
            <person name="Lindquist E."/>
            <person name="Lipzen A."/>
            <person name="Khouja H.-R."/>
            <person name="Murat C."/>
            <person name="Ohm R."/>
            <person name="Olson A."/>
            <person name="Spatafora J."/>
            <person name="Veneault-Fourrey C."/>
            <person name="Henrissat B."/>
            <person name="Grigoriev I."/>
            <person name="Martin F."/>
            <person name="Perotto S."/>
        </authorList>
    </citation>
    <scope>NUCLEOTIDE SEQUENCE [LARGE SCALE GENOMIC DNA]</scope>
    <source>
        <strain evidence="4 5">E</strain>
    </source>
</reference>
<dbReference type="InterPro" id="IPR031348">
    <property type="entry name" value="PigL_N"/>
</dbReference>
<feature type="domain" description="Nephrocystin 3-like N-terminal" evidence="3">
    <location>
        <begin position="256"/>
        <end position="436"/>
    </location>
</feature>
<dbReference type="Proteomes" id="UP000235371">
    <property type="component" value="Unassembled WGS sequence"/>
</dbReference>
<dbReference type="GeneID" id="36586276"/>
<dbReference type="Pfam" id="PF24883">
    <property type="entry name" value="NPHP3_N"/>
    <property type="match status" value="1"/>
</dbReference>
<dbReference type="Gene3D" id="3.40.50.300">
    <property type="entry name" value="P-loop containing nucleotide triphosphate hydrolases"/>
    <property type="match status" value="1"/>
</dbReference>
<keyword evidence="5" id="KW-1185">Reference proteome</keyword>
<protein>
    <recommendedName>
        <fullName evidence="6">NACHT domain-containing protein</fullName>
    </recommendedName>
</protein>
<proteinExistence type="predicted"/>
<sequence length="993" mass="114055">MVDPFTAISITNGLLALCDRAIQCGKIVKKLHDLGATDEHKELEETADKMEIVVKELNSAQIMAKHQMSKTDLEVATVIGKMKTTCVNLREVLRECKAQKGSLRSAISATLRTMLKSSDITKFQKELEGYRTKLETLLLATISERVIDMVDRLEDLKTQMSHEVYSIKRNLERNLEELDDSIKNAGGDLGQKIESLKAAFQEAQDVIRRKLILEALWFPGIDTRFRTIGNAEPNTFGWIYKNPDKLREMQRDLDLTFTEWLERGSGIFHIAGKAGSGKSTLMKYLCDGDEDREAEMLLHGWAASRSKTPIFCKFFFYRVTSVEQQKTWKGLIHSLLHSVLQQVPTLAPRLFPRQWEQRRDMVQDISHLELGDREINKAFEILLTDRGILGEYCICFFIDGLDEFEQRNQTHYRLACDLQKWANDSKGDVKMCVSSRPLPEFLNVFPTSQRIMLQNLTKDDIETLVINKLVNNPYFTRMMQGSKEMRERCIALRDKVFAEANGIFLWVGMILNQIEIALAEGDSVDVMDVMERIVRESSDKDLDSFFKTIVESVPAHHRTGSYYLLAGAMRMSGLLISASKTKVELRILEDILLPVSKEQFLTLEHSELVFDLADKNKHLAFDSDVLTNAPHRLRRSRAVRENRLSIRCRGLVEVDDNGLIRFTHRAIPESLQHYLSKHAAEVGLSDGRVAEMLTWLVLADSSSPPERRIITTPYLLHRLRECDLIGHEKIFHLLRRIDVELGLAQLDPQWTTEILHHFQTNLHPTGRIVDVFRQCQILGIHEYLDWALNNYLNLPKDKSRIHTILTDLLFTVGAKKSYVRSRSAEFLASKLVDIGLTFETAGLSTDGTSKQYNVGCPAWIWYQFLAREVFFQATSHAWRQYPGYNDYEKHFNWKGIEIMLKLGADPQVWLAEAGEWEKGVLTGADGEVLYSISPNDFFFYYEPEFVRLRYGKSRISLVDFIKTHHPPNCKELLGLIRDNLKDRDHVTRGSEDS</sequence>
<evidence type="ECO:0000259" key="3">
    <source>
        <dbReference type="Pfam" id="PF24883"/>
    </source>
</evidence>
<dbReference type="InterPro" id="IPR027417">
    <property type="entry name" value="P-loop_NTPase"/>
</dbReference>
<dbReference type="Pfam" id="PF17111">
    <property type="entry name" value="PigL_N"/>
    <property type="match status" value="1"/>
</dbReference>